<dbReference type="Pfam" id="PF13304">
    <property type="entry name" value="AAA_21"/>
    <property type="match status" value="1"/>
</dbReference>
<organism evidence="2 3">
    <name type="scientific">Leptogranulimonas caecicola</name>
    <dbReference type="NCBI Taxonomy" id="2894156"/>
    <lineage>
        <taxon>Bacteria</taxon>
        <taxon>Bacillati</taxon>
        <taxon>Actinomycetota</taxon>
        <taxon>Coriobacteriia</taxon>
        <taxon>Coriobacteriales</taxon>
        <taxon>Kribbibacteriaceae</taxon>
        <taxon>Leptogranulimonas</taxon>
    </lineage>
</organism>
<evidence type="ECO:0000313" key="3">
    <source>
        <dbReference type="Proteomes" id="UP001431186"/>
    </source>
</evidence>
<reference evidence="2" key="1">
    <citation type="submission" date="2021-11" db="EMBL/GenBank/DDBJ databases">
        <title>Complete genome sequence of Atopobiaceae bacterium TOC12.</title>
        <authorList>
            <person name="Morinaga K."/>
            <person name="Kusada H."/>
            <person name="Tamaki H."/>
        </authorList>
    </citation>
    <scope>NUCLEOTIDE SEQUENCE</scope>
    <source>
        <strain evidence="2">TOC12</strain>
    </source>
</reference>
<dbReference type="PANTHER" id="PTHR40396">
    <property type="entry name" value="ATPASE-LIKE PROTEIN"/>
    <property type="match status" value="1"/>
</dbReference>
<protein>
    <recommendedName>
        <fullName evidence="1">ATPase AAA-type core domain-containing protein</fullName>
    </recommendedName>
</protein>
<dbReference type="InterPro" id="IPR027417">
    <property type="entry name" value="P-loop_NTPase"/>
</dbReference>
<dbReference type="PANTHER" id="PTHR40396:SF1">
    <property type="entry name" value="ATPASE AAA-TYPE CORE DOMAIN-CONTAINING PROTEIN"/>
    <property type="match status" value="1"/>
</dbReference>
<dbReference type="KEGG" id="lcal:ATTO_12530"/>
<dbReference type="Proteomes" id="UP001431186">
    <property type="component" value="Chromosome"/>
</dbReference>
<accession>A0AAU9CP47</accession>
<evidence type="ECO:0000259" key="1">
    <source>
        <dbReference type="Pfam" id="PF13304"/>
    </source>
</evidence>
<dbReference type="InterPro" id="IPR003959">
    <property type="entry name" value="ATPase_AAA_core"/>
</dbReference>
<keyword evidence="3" id="KW-1185">Reference proteome</keyword>
<dbReference type="EMBL" id="AP025285">
    <property type="protein sequence ID" value="BDC91381.1"/>
    <property type="molecule type" value="Genomic_DNA"/>
</dbReference>
<sequence length="253" mass="28159">MFYERELDQIAERLSDDAWYANALSTIVSQADLGISVMETKGFFDAIRSRDGEAFDGFAKGVAGITGPNATAAEREKRTQEICELLTQPVKELVFTHRGADGYTAEFSRDDESNGTLSMLAFFSIALKLLAVPTVAFVDEIDTSLHPTYVEELVRLYKDPATNPCQSQLIFTTHDVSLITKSGADEPVIDPDQIWFVEKTSEGASELFPATSLNPRWEENFGRNYLHGVYGAIPRPDFHSAFARALQCEDTRQ</sequence>
<feature type="domain" description="ATPase AAA-type core" evidence="1">
    <location>
        <begin position="16"/>
        <end position="179"/>
    </location>
</feature>
<dbReference type="GO" id="GO:0016887">
    <property type="term" value="F:ATP hydrolysis activity"/>
    <property type="evidence" value="ECO:0007669"/>
    <property type="project" value="InterPro"/>
</dbReference>
<dbReference type="GO" id="GO:0005524">
    <property type="term" value="F:ATP binding"/>
    <property type="evidence" value="ECO:0007669"/>
    <property type="project" value="InterPro"/>
</dbReference>
<name>A0AAU9CP47_9ACTN</name>
<dbReference type="AlphaFoldDB" id="A0AAU9CP47"/>
<proteinExistence type="predicted"/>
<gene>
    <name evidence="2" type="ORF">ATTO_12530</name>
</gene>
<dbReference type="Gene3D" id="3.40.50.300">
    <property type="entry name" value="P-loop containing nucleotide triphosphate hydrolases"/>
    <property type="match status" value="1"/>
</dbReference>
<evidence type="ECO:0000313" key="2">
    <source>
        <dbReference type="EMBL" id="BDC91381.1"/>
    </source>
</evidence>
<dbReference type="SUPFAM" id="SSF52540">
    <property type="entry name" value="P-loop containing nucleoside triphosphate hydrolases"/>
    <property type="match status" value="1"/>
</dbReference>